<name>A0ABR3HK38_LOXSC</name>
<evidence type="ECO:0000256" key="13">
    <source>
        <dbReference type="ARBA" id="ARBA00044542"/>
    </source>
</evidence>
<evidence type="ECO:0000259" key="16">
    <source>
        <dbReference type="PROSITE" id="PS50967"/>
    </source>
</evidence>
<dbReference type="SUPFAM" id="SSF47819">
    <property type="entry name" value="HRDC-like"/>
    <property type="match status" value="1"/>
</dbReference>
<feature type="compositionally biased region" description="Basic and acidic residues" evidence="15">
    <location>
        <begin position="104"/>
        <end position="113"/>
    </location>
</feature>
<feature type="compositionally biased region" description="Basic and acidic residues" evidence="15">
    <location>
        <begin position="155"/>
        <end position="184"/>
    </location>
</feature>
<dbReference type="EMBL" id="JBEUOH010000018">
    <property type="protein sequence ID" value="KAL0870773.1"/>
    <property type="molecule type" value="Genomic_DNA"/>
</dbReference>
<comment type="catalytic activity">
    <reaction evidence="14">
        <text>ATP + H2O = ADP + phosphate + H(+)</text>
        <dbReference type="Rhea" id="RHEA:13065"/>
        <dbReference type="ChEBI" id="CHEBI:15377"/>
        <dbReference type="ChEBI" id="CHEBI:15378"/>
        <dbReference type="ChEBI" id="CHEBI:30616"/>
        <dbReference type="ChEBI" id="CHEBI:43474"/>
        <dbReference type="ChEBI" id="CHEBI:456216"/>
    </reaction>
</comment>
<comment type="subcellular location">
    <subcellularLocation>
        <location evidence="2">Nucleus</location>
    </subcellularLocation>
</comment>
<comment type="similarity">
    <text evidence="3">Belongs to the helicase family. RecQ subfamily.</text>
</comment>
<protein>
    <recommendedName>
        <fullName evidence="12">DNA 3'-5' helicase</fullName>
        <ecNumber evidence="12">5.6.2.4</ecNumber>
    </recommendedName>
    <alternativeName>
        <fullName evidence="13">DNA 3'-5' helicase BLM</fullName>
    </alternativeName>
</protein>
<dbReference type="NCBIfam" id="TIGR00614">
    <property type="entry name" value="recQ_fam"/>
    <property type="match status" value="1"/>
</dbReference>
<dbReference type="Proteomes" id="UP001549920">
    <property type="component" value="Unassembled WGS sequence"/>
</dbReference>
<feature type="domain" description="Helicase C-terminal" evidence="18">
    <location>
        <begin position="838"/>
        <end position="988"/>
    </location>
</feature>
<feature type="compositionally biased region" description="Polar residues" evidence="15">
    <location>
        <begin position="379"/>
        <end position="396"/>
    </location>
</feature>
<dbReference type="InterPro" id="IPR001650">
    <property type="entry name" value="Helicase_C-like"/>
</dbReference>
<evidence type="ECO:0000256" key="9">
    <source>
        <dbReference type="ARBA" id="ARBA00023235"/>
    </source>
</evidence>
<comment type="catalytic activity">
    <reaction evidence="11">
        <text>Couples ATP hydrolysis with the unwinding of duplex DNA by translocating in the 3'-5' direction.</text>
        <dbReference type="EC" id="5.6.2.4"/>
    </reaction>
</comment>
<evidence type="ECO:0000256" key="5">
    <source>
        <dbReference type="ARBA" id="ARBA00022801"/>
    </source>
</evidence>
<keyword evidence="10" id="KW-0539">Nucleus</keyword>
<feature type="compositionally biased region" description="Low complexity" evidence="15">
    <location>
        <begin position="81"/>
        <end position="91"/>
    </location>
</feature>
<dbReference type="SMART" id="SM00490">
    <property type="entry name" value="HELICc"/>
    <property type="match status" value="1"/>
</dbReference>
<evidence type="ECO:0000256" key="11">
    <source>
        <dbReference type="ARBA" id="ARBA00034617"/>
    </source>
</evidence>
<evidence type="ECO:0000313" key="19">
    <source>
        <dbReference type="EMBL" id="KAL0870773.1"/>
    </source>
</evidence>
<dbReference type="Gene3D" id="1.10.10.10">
    <property type="entry name" value="Winged helix-like DNA-binding domain superfamily/Winged helix DNA-binding domain"/>
    <property type="match status" value="1"/>
</dbReference>
<evidence type="ECO:0000256" key="1">
    <source>
        <dbReference type="ARBA" id="ARBA00001947"/>
    </source>
</evidence>
<dbReference type="InterPro" id="IPR036388">
    <property type="entry name" value="WH-like_DNA-bd_sf"/>
</dbReference>
<dbReference type="PANTHER" id="PTHR13710">
    <property type="entry name" value="DNA HELICASE RECQ FAMILY MEMBER"/>
    <property type="match status" value="1"/>
</dbReference>
<feature type="compositionally biased region" description="Basic and acidic residues" evidence="15">
    <location>
        <begin position="35"/>
        <end position="45"/>
    </location>
</feature>
<feature type="region of interest" description="Disordered" evidence="15">
    <location>
        <begin position="370"/>
        <end position="396"/>
    </location>
</feature>
<dbReference type="PROSITE" id="PS51192">
    <property type="entry name" value="HELICASE_ATP_BIND_1"/>
    <property type="match status" value="1"/>
</dbReference>
<feature type="compositionally biased region" description="Acidic residues" evidence="15">
    <location>
        <begin position="1265"/>
        <end position="1281"/>
    </location>
</feature>
<comment type="caution">
    <text evidence="19">The sequence shown here is derived from an EMBL/GenBank/DDBJ whole genome shotgun (WGS) entry which is preliminary data.</text>
</comment>
<dbReference type="SMART" id="SM00487">
    <property type="entry name" value="DEXDc"/>
    <property type="match status" value="1"/>
</dbReference>
<dbReference type="InterPro" id="IPR044876">
    <property type="entry name" value="HRDC_dom_sf"/>
</dbReference>
<feature type="compositionally biased region" description="Polar residues" evidence="15">
    <location>
        <begin position="136"/>
        <end position="148"/>
    </location>
</feature>
<keyword evidence="5" id="KW-0378">Hydrolase</keyword>
<dbReference type="Gene3D" id="1.10.150.80">
    <property type="entry name" value="HRDC domain"/>
    <property type="match status" value="1"/>
</dbReference>
<gene>
    <name evidence="19" type="ORF">ABMA27_005705</name>
</gene>
<keyword evidence="4" id="KW-0547">Nucleotide-binding</keyword>
<dbReference type="InterPro" id="IPR018982">
    <property type="entry name" value="RQC_domain"/>
</dbReference>
<dbReference type="Pfam" id="PF00271">
    <property type="entry name" value="Helicase_C"/>
    <property type="match status" value="1"/>
</dbReference>
<dbReference type="PROSITE" id="PS50967">
    <property type="entry name" value="HRDC"/>
    <property type="match status" value="1"/>
</dbReference>
<dbReference type="InterPro" id="IPR027417">
    <property type="entry name" value="P-loop_NTPase"/>
</dbReference>
<dbReference type="EC" id="5.6.2.4" evidence="12"/>
<dbReference type="InterPro" id="IPR032284">
    <property type="entry name" value="RecQ_Zn-bd"/>
</dbReference>
<feature type="compositionally biased region" description="Low complexity" evidence="15">
    <location>
        <begin position="48"/>
        <end position="57"/>
    </location>
</feature>
<sequence>MASRKPINGSKQYSLMNFIKKSSRESSRSISPSTDNKELGSEKKSKFVWKSKSSSSSTWTPPFKANANGKTNPHDVHSKIQESPSLLSSQSKKSEPVVGTQKHISNDRSKVLDSMDVDEILDSPDMFTDKCKTPSPVVSNKSIRISATPTPPKNKSSEERTSKSLKTPEKMSPRKDNDPLRNIKLDNSLSGFLTKISENPALKHKDDIKPKTEDIEKCKMQYIELLEKISDAFDRIPNCIKEKFPGYDKRTYAKMKSLKSKLRHVIKHKPDIKSLQHKQESELPKVDIKKINDSNSPSMLQNYDEDLDDFDLESSQINGKKPFNDEINYNISSKPATSTPDIVNFSKLPGPSKTIYSELMAKKSLSFDAFSPRDDSSKNLETSVQSDTESLDVSDNNVNKSKGKFVFKRPSRLTTEDPSKTSTPIRDVPSSTLERLKIASESLKPLVKEAPPKCVPLANSSVEFQPPQLSKSSLLNFNKPCTIVSPIVKETIIQDYSDDMDDYEVPIDMDDDTDIIPAESRGSVINISDSVASTSNVECGNNIDIPIDDDGWPEYRPEDFEDDMVLLTNKEPEVVNLMDQSVVKENKAKYEGMGDFHAGTKNDGITGEFDGFSYPHSALMMEMFKEKFGLKSFRPNQLQVINATLLRHDVFVLMPTGGGKSLCYQLPAILTPGVTIVISPLKSLILDQVNKLLSLDIPAAQLSGDVSLAATDEIYHKLSMREPLIKLLYVTPEKISSSAKFQDMLDTLYSRGKIARFVIDEAHCVSQWGHDFRPDYKRLNILRQRFPDVNIMALTATATPRVRIDILHQLKVSSCKWFLSSFNRPNLAYKILEKKPKSINQDVANIIEEKFFRDSGIVYCLSRKECDNLTKDLRKVGIQAAAYHAGLSDKQREAVQAGWVADKHKVICATIAFGMGVDKADVRFVIHHSMPKSLEGYYQEAGRAGRDGENATCLLYYSYTDVIRYRRLFDMERNATPDAKRVHIENLLRMVELCESVTECRRAHVLAYLGERFNRELCLADKRTACDNCLLVHDYKPVDVTEECKLIVRCVRDANAGGRAPYTLLHIADALKGSMQQRLQALQKTAVFGKCKSWQRGDPQRLLRQLVVRGLLAEKLVVTNDIASAYLVLGPNVDKLMSGNLRIVFPMKCDKKASLVAAAAAPAAQEDKPINALIKRIEERCYADLVEACREMGAARGASLAAVLPQAALKAMAARLPDTAEDMMALPHVTRANYDKYGADLLKITSAYAVEKMGLLMQYQDELEEEKPANDFEDSGSESDTDWASLGRRADSVSSTPSQRGRKTYRGGVRKRYKRKGTSSAKKKAYRSSFTRGRGSTTTATSRGGANTSRGGASSSRGGAGRGSTSGTGKLARTAATKPAGNKLGSMPMPRANNAVINTRPGVFNPSRLNLL</sequence>
<comment type="cofactor">
    <cofactor evidence="1">
        <name>Zn(2+)</name>
        <dbReference type="ChEBI" id="CHEBI:29105"/>
    </cofactor>
</comment>
<dbReference type="InterPro" id="IPR004589">
    <property type="entry name" value="DNA_helicase_ATP-dep_RecQ"/>
</dbReference>
<evidence type="ECO:0000256" key="6">
    <source>
        <dbReference type="ARBA" id="ARBA00022806"/>
    </source>
</evidence>
<keyword evidence="20" id="KW-1185">Reference proteome</keyword>
<feature type="compositionally biased region" description="Basic residues" evidence="15">
    <location>
        <begin position="1300"/>
        <end position="1326"/>
    </location>
</feature>
<feature type="compositionally biased region" description="Low complexity" evidence="15">
    <location>
        <begin position="1327"/>
        <end position="1357"/>
    </location>
</feature>
<dbReference type="SMART" id="SM00956">
    <property type="entry name" value="RQC"/>
    <property type="match status" value="1"/>
</dbReference>
<accession>A0ABR3HK38</accession>
<evidence type="ECO:0000256" key="12">
    <source>
        <dbReference type="ARBA" id="ARBA00034808"/>
    </source>
</evidence>
<dbReference type="PROSITE" id="PS00690">
    <property type="entry name" value="DEAH_ATP_HELICASE"/>
    <property type="match status" value="1"/>
</dbReference>
<dbReference type="InterPro" id="IPR011545">
    <property type="entry name" value="DEAD/DEAH_box_helicase_dom"/>
</dbReference>
<dbReference type="SUPFAM" id="SSF46785">
    <property type="entry name" value="Winged helix' DNA-binding domain"/>
    <property type="match status" value="1"/>
</dbReference>
<dbReference type="SUPFAM" id="SSF52540">
    <property type="entry name" value="P-loop containing nucleoside triphosphate hydrolases"/>
    <property type="match status" value="1"/>
</dbReference>
<evidence type="ECO:0000256" key="10">
    <source>
        <dbReference type="ARBA" id="ARBA00023242"/>
    </source>
</evidence>
<evidence type="ECO:0000256" key="3">
    <source>
        <dbReference type="ARBA" id="ARBA00005446"/>
    </source>
</evidence>
<evidence type="ECO:0000256" key="15">
    <source>
        <dbReference type="SAM" id="MobiDB-lite"/>
    </source>
</evidence>
<dbReference type="PROSITE" id="PS51194">
    <property type="entry name" value="HELICASE_CTER"/>
    <property type="match status" value="1"/>
</dbReference>
<evidence type="ECO:0000313" key="20">
    <source>
        <dbReference type="Proteomes" id="UP001549920"/>
    </source>
</evidence>
<evidence type="ECO:0000256" key="4">
    <source>
        <dbReference type="ARBA" id="ARBA00022741"/>
    </source>
</evidence>
<evidence type="ECO:0000256" key="7">
    <source>
        <dbReference type="ARBA" id="ARBA00022840"/>
    </source>
</evidence>
<proteinExistence type="inferred from homology"/>
<dbReference type="InterPro" id="IPR002121">
    <property type="entry name" value="HRDC_dom"/>
</dbReference>
<evidence type="ECO:0000256" key="14">
    <source>
        <dbReference type="ARBA" id="ARBA00049360"/>
    </source>
</evidence>
<evidence type="ECO:0000256" key="2">
    <source>
        <dbReference type="ARBA" id="ARBA00004123"/>
    </source>
</evidence>
<keyword evidence="6" id="KW-0347">Helicase</keyword>
<keyword evidence="8" id="KW-0238">DNA-binding</keyword>
<keyword evidence="9" id="KW-0413">Isomerase</keyword>
<dbReference type="InterPro" id="IPR036390">
    <property type="entry name" value="WH_DNA-bd_sf"/>
</dbReference>
<feature type="domain" description="Helicase ATP-binding" evidence="17">
    <location>
        <begin position="641"/>
        <end position="816"/>
    </location>
</feature>
<feature type="region of interest" description="Disordered" evidence="15">
    <location>
        <begin position="1"/>
        <end position="184"/>
    </location>
</feature>
<evidence type="ECO:0000259" key="17">
    <source>
        <dbReference type="PROSITE" id="PS51192"/>
    </source>
</evidence>
<evidence type="ECO:0000259" key="18">
    <source>
        <dbReference type="PROSITE" id="PS51194"/>
    </source>
</evidence>
<dbReference type="Gene3D" id="3.40.50.300">
    <property type="entry name" value="P-loop containing nucleotide triphosphate hydrolases"/>
    <property type="match status" value="2"/>
</dbReference>
<dbReference type="PANTHER" id="PTHR13710:SF153">
    <property type="entry name" value="RECQ-LIKE DNA HELICASE BLM"/>
    <property type="match status" value="1"/>
</dbReference>
<dbReference type="InterPro" id="IPR014001">
    <property type="entry name" value="Helicase_ATP-bd"/>
</dbReference>
<dbReference type="InterPro" id="IPR002464">
    <property type="entry name" value="DNA/RNA_helicase_DEAH_CS"/>
</dbReference>
<feature type="region of interest" description="Disordered" evidence="15">
    <location>
        <begin position="1265"/>
        <end position="1390"/>
    </location>
</feature>
<dbReference type="Pfam" id="PF00270">
    <property type="entry name" value="DEAD"/>
    <property type="match status" value="1"/>
</dbReference>
<feature type="domain" description="HRDC" evidence="16">
    <location>
        <begin position="1175"/>
        <end position="1255"/>
    </location>
</feature>
<dbReference type="CDD" id="cd18794">
    <property type="entry name" value="SF2_C_RecQ"/>
    <property type="match status" value="1"/>
</dbReference>
<dbReference type="Pfam" id="PF00570">
    <property type="entry name" value="HRDC"/>
    <property type="match status" value="1"/>
</dbReference>
<reference evidence="19 20" key="1">
    <citation type="submission" date="2024-06" db="EMBL/GenBank/DDBJ databases">
        <title>A chromosome-level genome assembly of beet webworm, Loxostege sticticalis.</title>
        <authorList>
            <person name="Zhang Y."/>
        </authorList>
    </citation>
    <scope>NUCLEOTIDE SEQUENCE [LARGE SCALE GENOMIC DNA]</scope>
    <source>
        <strain evidence="19">AQ026</strain>
        <tissue evidence="19">Whole body</tissue>
    </source>
</reference>
<evidence type="ECO:0000256" key="8">
    <source>
        <dbReference type="ARBA" id="ARBA00023125"/>
    </source>
</evidence>
<dbReference type="SMART" id="SM00341">
    <property type="entry name" value="HRDC"/>
    <property type="match status" value="1"/>
</dbReference>
<keyword evidence="7" id="KW-0067">ATP-binding</keyword>
<dbReference type="Pfam" id="PF09382">
    <property type="entry name" value="RQC"/>
    <property type="match status" value="1"/>
</dbReference>
<dbReference type="Pfam" id="PF16124">
    <property type="entry name" value="RecQ_Zn_bind"/>
    <property type="match status" value="1"/>
</dbReference>
<organism evidence="19 20">
    <name type="scientific">Loxostege sticticalis</name>
    <name type="common">Beet webworm moth</name>
    <dbReference type="NCBI Taxonomy" id="481309"/>
    <lineage>
        <taxon>Eukaryota</taxon>
        <taxon>Metazoa</taxon>
        <taxon>Ecdysozoa</taxon>
        <taxon>Arthropoda</taxon>
        <taxon>Hexapoda</taxon>
        <taxon>Insecta</taxon>
        <taxon>Pterygota</taxon>
        <taxon>Neoptera</taxon>
        <taxon>Endopterygota</taxon>
        <taxon>Lepidoptera</taxon>
        <taxon>Glossata</taxon>
        <taxon>Ditrysia</taxon>
        <taxon>Pyraloidea</taxon>
        <taxon>Crambidae</taxon>
        <taxon>Pyraustinae</taxon>
        <taxon>Loxostege</taxon>
    </lineage>
</organism>
<dbReference type="InterPro" id="IPR010997">
    <property type="entry name" value="HRDC-like_sf"/>
</dbReference>